<dbReference type="EMBL" id="VFQX01000007">
    <property type="protein sequence ID" value="KAF0982843.1"/>
    <property type="molecule type" value="Genomic_DNA"/>
</dbReference>
<dbReference type="SUPFAM" id="SSF58038">
    <property type="entry name" value="SNARE fusion complex"/>
    <property type="match status" value="1"/>
</dbReference>
<dbReference type="Pfam" id="PF12352">
    <property type="entry name" value="V-SNARE_C"/>
    <property type="match status" value="1"/>
</dbReference>
<dbReference type="GO" id="GO:0005789">
    <property type="term" value="C:endoplasmic reticulum membrane"/>
    <property type="evidence" value="ECO:0007669"/>
    <property type="project" value="TreeGrafter"/>
</dbReference>
<accession>A0A2P1N6T7</accession>
<dbReference type="InterPro" id="IPR007705">
    <property type="entry name" value="Vesicle_trsprt_v-SNARE_N"/>
</dbReference>
<evidence type="ECO:0000256" key="10">
    <source>
        <dbReference type="SAM" id="Phobius"/>
    </source>
</evidence>
<keyword evidence="2" id="KW-0813">Transport</keyword>
<keyword evidence="5 10" id="KW-1133">Transmembrane helix</keyword>
<dbReference type="EMBL" id="MG880239">
    <property type="protein sequence ID" value="AVP50008.1"/>
    <property type="molecule type" value="Genomic_DNA"/>
</dbReference>
<evidence type="ECO:0000256" key="7">
    <source>
        <dbReference type="ARBA" id="ARBA00023136"/>
    </source>
</evidence>
<dbReference type="VEuPathDB" id="AmoebaDB:FDP41_010822"/>
<gene>
    <name evidence="13" type="ORF">FDP41_010822</name>
</gene>
<dbReference type="GO" id="GO:0012507">
    <property type="term" value="C:ER to Golgi transport vesicle membrane"/>
    <property type="evidence" value="ECO:0007669"/>
    <property type="project" value="TreeGrafter"/>
</dbReference>
<keyword evidence="7 10" id="KW-0472">Membrane</keyword>
<name>A0A2P1N6T7_NAEFO</name>
<dbReference type="Gene3D" id="1.20.58.400">
    <property type="entry name" value="t-snare proteins"/>
    <property type="match status" value="1"/>
</dbReference>
<keyword evidence="6 9" id="KW-0175">Coiled coil</keyword>
<dbReference type="Pfam" id="PF05008">
    <property type="entry name" value="V-SNARE"/>
    <property type="match status" value="1"/>
</dbReference>
<dbReference type="RefSeq" id="XP_044567556.1">
    <property type="nucleotide sequence ID" value="XM_044701162.1"/>
</dbReference>
<dbReference type="VEuPathDB" id="AmoebaDB:NfTy_014970"/>
<dbReference type="Gene3D" id="1.20.5.110">
    <property type="match status" value="1"/>
</dbReference>
<dbReference type="InterPro" id="IPR027027">
    <property type="entry name" value="GOSR2/Membrin/Bos1"/>
</dbReference>
<dbReference type="GO" id="GO:0006886">
    <property type="term" value="P:intracellular protein transport"/>
    <property type="evidence" value="ECO:0007669"/>
    <property type="project" value="InterPro"/>
</dbReference>
<evidence type="ECO:0000256" key="9">
    <source>
        <dbReference type="SAM" id="Coils"/>
    </source>
</evidence>
<evidence type="ECO:0000256" key="4">
    <source>
        <dbReference type="ARBA" id="ARBA00022927"/>
    </source>
</evidence>
<dbReference type="SUPFAM" id="SSF47661">
    <property type="entry name" value="t-snare proteins"/>
    <property type="match status" value="1"/>
</dbReference>
<evidence type="ECO:0000256" key="2">
    <source>
        <dbReference type="ARBA" id="ARBA00022448"/>
    </source>
</evidence>
<organism evidence="12">
    <name type="scientific">Naegleria fowleri</name>
    <name type="common">Brain eating amoeba</name>
    <dbReference type="NCBI Taxonomy" id="5763"/>
    <lineage>
        <taxon>Eukaryota</taxon>
        <taxon>Discoba</taxon>
        <taxon>Heterolobosea</taxon>
        <taxon>Tetramitia</taxon>
        <taxon>Eutetramitia</taxon>
        <taxon>Vahlkampfiidae</taxon>
        <taxon>Naegleria</taxon>
    </lineage>
</organism>
<comment type="similarity">
    <text evidence="1">Belongs to the VTI1 family.</text>
</comment>
<dbReference type="GO" id="GO:0000149">
    <property type="term" value="F:SNARE binding"/>
    <property type="evidence" value="ECO:0007669"/>
    <property type="project" value="TreeGrafter"/>
</dbReference>
<dbReference type="GO" id="GO:0005484">
    <property type="term" value="F:SNAP receptor activity"/>
    <property type="evidence" value="ECO:0007669"/>
    <property type="project" value="InterPro"/>
</dbReference>
<keyword evidence="4" id="KW-0653">Protein transport</keyword>
<dbReference type="PANTHER" id="PTHR21230:SF26">
    <property type="entry name" value="VESICLE TRANSPORT THROUGH INTERACTION WITH T-SNARES HOMOLOG 1A"/>
    <property type="match status" value="1"/>
</dbReference>
<protein>
    <submittedName>
        <fullName evidence="12">Vti1a</fullName>
    </submittedName>
</protein>
<dbReference type="GO" id="GO:0031201">
    <property type="term" value="C:SNARE complex"/>
    <property type="evidence" value="ECO:0007669"/>
    <property type="project" value="TreeGrafter"/>
</dbReference>
<dbReference type="InterPro" id="IPR038407">
    <property type="entry name" value="v-SNARE_N_sf"/>
</dbReference>
<dbReference type="GO" id="GO:0005794">
    <property type="term" value="C:Golgi apparatus"/>
    <property type="evidence" value="ECO:0007669"/>
    <property type="project" value="InterPro"/>
</dbReference>
<keyword evidence="14" id="KW-1185">Reference proteome</keyword>
<evidence type="ECO:0000256" key="3">
    <source>
        <dbReference type="ARBA" id="ARBA00022692"/>
    </source>
</evidence>
<feature type="domain" description="T-SNARE coiled-coil homology" evidence="11">
    <location>
        <begin position="126"/>
        <end position="188"/>
    </location>
</feature>
<dbReference type="PANTHER" id="PTHR21230">
    <property type="entry name" value="VESICLE TRANSPORT V-SNARE PROTEIN VTI1-RELATED"/>
    <property type="match status" value="1"/>
</dbReference>
<evidence type="ECO:0000313" key="12">
    <source>
        <dbReference type="EMBL" id="AVP50008.1"/>
    </source>
</evidence>
<evidence type="ECO:0000259" key="11">
    <source>
        <dbReference type="PROSITE" id="PS50192"/>
    </source>
</evidence>
<dbReference type="VEuPathDB" id="AmoebaDB:NF0024680"/>
<dbReference type="GeneID" id="68118037"/>
<evidence type="ECO:0000256" key="5">
    <source>
        <dbReference type="ARBA" id="ARBA00022989"/>
    </source>
</evidence>
<dbReference type="AlphaFoldDB" id="A0A2P1N6T7"/>
<evidence type="ECO:0000256" key="6">
    <source>
        <dbReference type="ARBA" id="ARBA00023054"/>
    </source>
</evidence>
<keyword evidence="3 10" id="KW-0812">Transmembrane</keyword>
<proteinExistence type="inferred from homology"/>
<evidence type="ECO:0000313" key="13">
    <source>
        <dbReference type="EMBL" id="KAF0982843.1"/>
    </source>
</evidence>
<comment type="subcellular location">
    <subcellularLocation>
        <location evidence="8">Endomembrane system</location>
        <topology evidence="8">Single-pass type IV membrane protein</topology>
    </subcellularLocation>
</comment>
<feature type="transmembrane region" description="Helical" evidence="10">
    <location>
        <begin position="197"/>
        <end position="218"/>
    </location>
</feature>
<dbReference type="GO" id="GO:0031902">
    <property type="term" value="C:late endosome membrane"/>
    <property type="evidence" value="ECO:0007669"/>
    <property type="project" value="TreeGrafter"/>
</dbReference>
<dbReference type="GO" id="GO:0006906">
    <property type="term" value="P:vesicle fusion"/>
    <property type="evidence" value="ECO:0007669"/>
    <property type="project" value="TreeGrafter"/>
</dbReference>
<evidence type="ECO:0000256" key="1">
    <source>
        <dbReference type="ARBA" id="ARBA00006108"/>
    </source>
</evidence>
<dbReference type="FunFam" id="1.20.5.110:FF:000002">
    <property type="entry name" value="Vesicle transport through interaction with t-SNAREsB"/>
    <property type="match status" value="1"/>
</dbReference>
<dbReference type="InterPro" id="IPR000727">
    <property type="entry name" value="T_SNARE_dom"/>
</dbReference>
<feature type="coiled-coil region" evidence="9">
    <location>
        <begin position="38"/>
        <end position="102"/>
    </location>
</feature>
<dbReference type="OMA" id="MEYEAND"/>
<dbReference type="PROSITE" id="PS50192">
    <property type="entry name" value="T_SNARE"/>
    <property type="match status" value="1"/>
</dbReference>
<evidence type="ECO:0000256" key="8">
    <source>
        <dbReference type="ARBA" id="ARBA00046280"/>
    </source>
</evidence>
<reference evidence="12" key="1">
    <citation type="journal article" date="2018" name="J. Cell Sci.">
        <title>Identification and characterisation of the cryptic Golgi apparatus in Naegleria gruberi.</title>
        <authorList>
            <person name="Herman E.K."/>
            <person name="Yiangou L."/>
            <person name="Cantoni D.M."/>
            <person name="Miller C.N."/>
            <person name="Marciano-Cabral F."/>
            <person name="Anthonyrajah E."/>
            <person name="Dacks J.B."/>
            <person name="Tsaousis A.D."/>
        </authorList>
    </citation>
    <scope>NUCLEOTIDE SEQUENCE</scope>
    <source>
        <strain evidence="12">CDC:V212</strain>
    </source>
</reference>
<evidence type="ECO:0000313" key="14">
    <source>
        <dbReference type="Proteomes" id="UP000444721"/>
    </source>
</evidence>
<dbReference type="InterPro" id="IPR010989">
    <property type="entry name" value="SNARE"/>
</dbReference>
<dbReference type="OrthoDB" id="430637at2759"/>
<dbReference type="Proteomes" id="UP000444721">
    <property type="component" value="Unassembled WGS sequence"/>
</dbReference>
<sequence>MSELFRSYEEEYFEASNSIKRSLAALKNQTGDAKKQTARKIEKDLDTANKHIKQMNLEMQSTVNVQEKENLKKKLKTYKQDLSNLQKELESSKSENARNRDVLFSGYEDELPAASEDYRQRMVESTKVLERSNESLARASQILDETEQIGIDSAATLREQGERMKKTRDKLYDVDSEIKQGGRILGRMSRREILNKLIIIGVIVFLLIIIGVILFFILRPLFTPKSN</sequence>
<dbReference type="PIRSF" id="PIRSF028865">
    <property type="entry name" value="Membrin-2"/>
    <property type="match status" value="1"/>
</dbReference>
<reference evidence="13 14" key="2">
    <citation type="journal article" date="2019" name="Sci. Rep.">
        <title>Nanopore sequencing improves the draft genome of the human pathogenic amoeba Naegleria fowleri.</title>
        <authorList>
            <person name="Liechti N."/>
            <person name="Schurch N."/>
            <person name="Bruggmann R."/>
            <person name="Wittwer M."/>
        </authorList>
    </citation>
    <scope>NUCLEOTIDE SEQUENCE [LARGE SCALE GENOMIC DNA]</scope>
    <source>
        <strain evidence="13 14">ATCC 30894</strain>
    </source>
</reference>